<comment type="caution">
    <text evidence="2">The sequence shown here is derived from an EMBL/GenBank/DDBJ whole genome shotgun (WGS) entry which is preliminary data.</text>
</comment>
<dbReference type="InterPro" id="IPR000182">
    <property type="entry name" value="GNAT_dom"/>
</dbReference>
<reference evidence="2 3" key="1">
    <citation type="journal article" date="2017" name="Mol. Plant">
        <title>The Genome of Medicinal Plant Macleaya cordata Provides New Insights into Benzylisoquinoline Alkaloids Metabolism.</title>
        <authorList>
            <person name="Liu X."/>
            <person name="Liu Y."/>
            <person name="Huang P."/>
            <person name="Ma Y."/>
            <person name="Qing Z."/>
            <person name="Tang Q."/>
            <person name="Cao H."/>
            <person name="Cheng P."/>
            <person name="Zheng Y."/>
            <person name="Yuan Z."/>
            <person name="Zhou Y."/>
            <person name="Liu J."/>
            <person name="Tang Z."/>
            <person name="Zhuo Y."/>
            <person name="Zhang Y."/>
            <person name="Yu L."/>
            <person name="Huang J."/>
            <person name="Yang P."/>
            <person name="Peng Q."/>
            <person name="Zhang J."/>
            <person name="Jiang W."/>
            <person name="Zhang Z."/>
            <person name="Lin K."/>
            <person name="Ro D.K."/>
            <person name="Chen X."/>
            <person name="Xiong X."/>
            <person name="Shang Y."/>
            <person name="Huang S."/>
            <person name="Zeng J."/>
        </authorList>
    </citation>
    <scope>NUCLEOTIDE SEQUENCE [LARGE SCALE GENOMIC DNA]</scope>
    <source>
        <strain evidence="3">cv. BLH2017</strain>
        <tissue evidence="2">Root</tissue>
    </source>
</reference>
<dbReference type="InParanoid" id="A0A200QTM6"/>
<protein>
    <submittedName>
        <fullName evidence="2">GNAT domain</fullName>
    </submittedName>
</protein>
<feature type="domain" description="N-acetyltransferase" evidence="1">
    <location>
        <begin position="172"/>
        <end position="319"/>
    </location>
</feature>
<dbReference type="InterPro" id="IPR016181">
    <property type="entry name" value="Acyl_CoA_acyltransferase"/>
</dbReference>
<dbReference type="OrthoDB" id="41532at2759"/>
<dbReference type="Pfam" id="PF00583">
    <property type="entry name" value="Acetyltransf_1"/>
    <property type="match status" value="1"/>
</dbReference>
<keyword evidence="3" id="KW-1185">Reference proteome</keyword>
<dbReference type="EMBL" id="MVGT01001095">
    <property type="protein sequence ID" value="OVA13811.1"/>
    <property type="molecule type" value="Genomic_DNA"/>
</dbReference>
<dbReference type="CDD" id="cd04301">
    <property type="entry name" value="NAT_SF"/>
    <property type="match status" value="1"/>
</dbReference>
<dbReference type="SUPFAM" id="SSF55729">
    <property type="entry name" value="Acyl-CoA N-acyltransferases (Nat)"/>
    <property type="match status" value="1"/>
</dbReference>
<gene>
    <name evidence="2" type="ORF">BVC80_1769g76</name>
</gene>
<evidence type="ECO:0000313" key="2">
    <source>
        <dbReference type="EMBL" id="OVA13811.1"/>
    </source>
</evidence>
<proteinExistence type="predicted"/>
<accession>A0A200QTM6</accession>
<evidence type="ECO:0000313" key="3">
    <source>
        <dbReference type="Proteomes" id="UP000195402"/>
    </source>
</evidence>
<name>A0A200QTM6_MACCD</name>
<dbReference type="OMA" id="VLNEEYW"/>
<dbReference type="Gene3D" id="3.40.630.30">
    <property type="match status" value="1"/>
</dbReference>
<dbReference type="AlphaFoldDB" id="A0A200QTM6"/>
<dbReference type="GO" id="GO:0016747">
    <property type="term" value="F:acyltransferase activity, transferring groups other than amino-acyl groups"/>
    <property type="evidence" value="ECO:0007669"/>
    <property type="project" value="InterPro"/>
</dbReference>
<dbReference type="PROSITE" id="PS51186">
    <property type="entry name" value="GNAT"/>
    <property type="match status" value="1"/>
</dbReference>
<organism evidence="2 3">
    <name type="scientific">Macleaya cordata</name>
    <name type="common">Five-seeded plume-poppy</name>
    <name type="synonym">Bocconia cordata</name>
    <dbReference type="NCBI Taxonomy" id="56857"/>
    <lineage>
        <taxon>Eukaryota</taxon>
        <taxon>Viridiplantae</taxon>
        <taxon>Streptophyta</taxon>
        <taxon>Embryophyta</taxon>
        <taxon>Tracheophyta</taxon>
        <taxon>Spermatophyta</taxon>
        <taxon>Magnoliopsida</taxon>
        <taxon>Ranunculales</taxon>
        <taxon>Papaveraceae</taxon>
        <taxon>Papaveroideae</taxon>
        <taxon>Macleaya</taxon>
    </lineage>
</organism>
<dbReference type="PANTHER" id="PTHR47426">
    <property type="entry name" value="ACYL-COA N-ACYLTRANSFERASES (NAT) SUPERFAMILY PROTEIN"/>
    <property type="match status" value="1"/>
</dbReference>
<dbReference type="STRING" id="56857.A0A200QTM6"/>
<dbReference type="Proteomes" id="UP000195402">
    <property type="component" value="Unassembled WGS sequence"/>
</dbReference>
<sequence length="374" mass="42326">MELKGIFVPQFRGIPLPRINRVLVKRTKRNTLVCDLRVSSYAFRETFPVLYSRWKNIRVHCNDSPQSTQQSSVSKSDNVRLPDLAFDRLQLTDEEYCGVQTRGFGRFVARGAVLDEEYWTAAWLRAEAHYESLSYMRHVDSYKRKYAEQEFYALKRRCTMRDGNSLKCFCLVTVKKGEKNDKRTVLKSIMGTLDLSIRQFLQGETFPGALQKSSAVLASHGAYGAHTYAYIANVCVSKFARRQGIATNMLCLATDLAISTGMKQLFVHVNADNKPAQELYRKTGFEFSDIPSDLTSIPAPVPHHASSADYAYIIHDHITVFYKTQIELLKTDLIRLCWVGGYLPPNVSNAVPPAYAGNRVGGYQNHPDSDSLEP</sequence>
<evidence type="ECO:0000259" key="1">
    <source>
        <dbReference type="PROSITE" id="PS51186"/>
    </source>
</evidence>
<dbReference type="PANTHER" id="PTHR47426:SF4">
    <property type="entry name" value="N-ACETYLTRANSFERASE DOMAIN-CONTAINING PROTEIN"/>
    <property type="match status" value="1"/>
</dbReference>